<evidence type="ECO:0000313" key="3">
    <source>
        <dbReference type="Proteomes" id="UP001524478"/>
    </source>
</evidence>
<protein>
    <submittedName>
        <fullName evidence="2">Class I SAM-dependent methyltransferase</fullName>
    </submittedName>
</protein>
<dbReference type="Pfam" id="PF13847">
    <property type="entry name" value="Methyltransf_31"/>
    <property type="match status" value="1"/>
</dbReference>
<dbReference type="GO" id="GO:0032259">
    <property type="term" value="P:methylation"/>
    <property type="evidence" value="ECO:0007669"/>
    <property type="project" value="UniProtKB-KW"/>
</dbReference>
<keyword evidence="3" id="KW-1185">Reference proteome</keyword>
<dbReference type="RefSeq" id="WP_216559487.1">
    <property type="nucleotide sequence ID" value="NZ_JAHLOH010000035.1"/>
</dbReference>
<dbReference type="Proteomes" id="UP001524478">
    <property type="component" value="Unassembled WGS sequence"/>
</dbReference>
<dbReference type="CDD" id="cd02440">
    <property type="entry name" value="AdoMet_MTases"/>
    <property type="match status" value="1"/>
</dbReference>
<accession>A0ABT1S7E0</accession>
<evidence type="ECO:0000259" key="1">
    <source>
        <dbReference type="Pfam" id="PF13847"/>
    </source>
</evidence>
<keyword evidence="2" id="KW-0489">Methyltransferase</keyword>
<reference evidence="2 3" key="1">
    <citation type="submission" date="2022-06" db="EMBL/GenBank/DDBJ databases">
        <title>Isolation of gut microbiota from human fecal samples.</title>
        <authorList>
            <person name="Pamer E.G."/>
            <person name="Barat B."/>
            <person name="Waligurski E."/>
            <person name="Medina S."/>
            <person name="Paddock L."/>
            <person name="Mostad J."/>
        </authorList>
    </citation>
    <scope>NUCLEOTIDE SEQUENCE [LARGE SCALE GENOMIC DNA]</scope>
    <source>
        <strain evidence="2 3">DFI.7.95</strain>
    </source>
</reference>
<name>A0ABT1S7E0_9FIRM</name>
<gene>
    <name evidence="2" type="ORF">NE686_04775</name>
</gene>
<evidence type="ECO:0000313" key="2">
    <source>
        <dbReference type="EMBL" id="MCQ4922389.1"/>
    </source>
</evidence>
<feature type="domain" description="Methyltransferase" evidence="1">
    <location>
        <begin position="36"/>
        <end position="156"/>
    </location>
</feature>
<organism evidence="2 3">
    <name type="scientific">Tissierella carlieri</name>
    <dbReference type="NCBI Taxonomy" id="689904"/>
    <lineage>
        <taxon>Bacteria</taxon>
        <taxon>Bacillati</taxon>
        <taxon>Bacillota</taxon>
        <taxon>Tissierellia</taxon>
        <taxon>Tissierellales</taxon>
        <taxon>Tissierellaceae</taxon>
        <taxon>Tissierella</taxon>
    </lineage>
</organism>
<proteinExistence type="predicted"/>
<dbReference type="EMBL" id="JANGAC010000003">
    <property type="protein sequence ID" value="MCQ4922389.1"/>
    <property type="molecule type" value="Genomic_DNA"/>
</dbReference>
<sequence>MESQKDFFNRLANTWDEICNHDMIKVESILDLVEIKAGTHILDVGTGTGVLIPSLFQRVTQSGYIKAIDVAEKMIEVAQRKNKYENVIFECVDVLESKDDEDIYDHIICYSMFPHFKHRKSEVITSLAQKLKAGGKLTICHSQSRESINNLHKGADETVKEDNLPPMAILRQYFLDAGLEVLKEVDNMDMFVIIGCK</sequence>
<dbReference type="GO" id="GO:0008168">
    <property type="term" value="F:methyltransferase activity"/>
    <property type="evidence" value="ECO:0007669"/>
    <property type="project" value="UniProtKB-KW"/>
</dbReference>
<keyword evidence="2" id="KW-0808">Transferase</keyword>
<comment type="caution">
    <text evidence="2">The sequence shown here is derived from an EMBL/GenBank/DDBJ whole genome shotgun (WGS) entry which is preliminary data.</text>
</comment>
<dbReference type="InterPro" id="IPR025714">
    <property type="entry name" value="Methyltranfer_dom"/>
</dbReference>
<dbReference type="PANTHER" id="PTHR43861">
    <property type="entry name" value="TRANS-ACONITATE 2-METHYLTRANSFERASE-RELATED"/>
    <property type="match status" value="1"/>
</dbReference>